<dbReference type="Proteomes" id="UP000288805">
    <property type="component" value="Unassembled WGS sequence"/>
</dbReference>
<evidence type="ECO:0000256" key="6">
    <source>
        <dbReference type="SAM" id="MobiDB-lite"/>
    </source>
</evidence>
<dbReference type="AlphaFoldDB" id="A0A438BWP0"/>
<protein>
    <submittedName>
        <fullName evidence="7">ALA-interacting subunit 3</fullName>
    </submittedName>
</protein>
<evidence type="ECO:0000256" key="4">
    <source>
        <dbReference type="ARBA" id="ARBA00022989"/>
    </source>
</evidence>
<dbReference type="PANTHER" id="PTHR10926:SF72">
    <property type="entry name" value="ALA-INTERACTING SUBUNIT"/>
    <property type="match status" value="1"/>
</dbReference>
<reference evidence="7 8" key="1">
    <citation type="journal article" date="2018" name="PLoS Genet.">
        <title>Population sequencing reveals clonal diversity and ancestral inbreeding in the grapevine cultivar Chardonnay.</title>
        <authorList>
            <person name="Roach M.J."/>
            <person name="Johnson D.L."/>
            <person name="Bohlmann J."/>
            <person name="van Vuuren H.J."/>
            <person name="Jones S.J."/>
            <person name="Pretorius I.S."/>
            <person name="Schmidt S.A."/>
            <person name="Borneman A.R."/>
        </authorList>
    </citation>
    <scope>NUCLEOTIDE SEQUENCE [LARGE SCALE GENOMIC DNA]</scope>
    <source>
        <strain evidence="8">cv. Chardonnay</strain>
        <tissue evidence="7">Leaf</tissue>
    </source>
</reference>
<dbReference type="EMBL" id="QGNW01002602">
    <property type="protein sequence ID" value="RVW15348.1"/>
    <property type="molecule type" value="Genomic_DNA"/>
</dbReference>
<organism evidence="7 8">
    <name type="scientific">Vitis vinifera</name>
    <name type="common">Grape</name>
    <dbReference type="NCBI Taxonomy" id="29760"/>
    <lineage>
        <taxon>Eukaryota</taxon>
        <taxon>Viridiplantae</taxon>
        <taxon>Streptophyta</taxon>
        <taxon>Embryophyta</taxon>
        <taxon>Tracheophyta</taxon>
        <taxon>Spermatophyta</taxon>
        <taxon>Magnoliopsida</taxon>
        <taxon>eudicotyledons</taxon>
        <taxon>Gunneridae</taxon>
        <taxon>Pentapetalae</taxon>
        <taxon>rosids</taxon>
        <taxon>Vitales</taxon>
        <taxon>Vitaceae</taxon>
        <taxon>Viteae</taxon>
        <taxon>Vitis</taxon>
    </lineage>
</organism>
<name>A0A438BWP0_VITVI</name>
<feature type="compositionally biased region" description="Basic and acidic residues" evidence="6">
    <location>
        <begin position="8"/>
        <end position="20"/>
    </location>
</feature>
<keyword evidence="3" id="KW-0812">Transmembrane</keyword>
<comment type="caution">
    <text evidence="7">The sequence shown here is derived from an EMBL/GenBank/DDBJ whole genome shotgun (WGS) entry which is preliminary data.</text>
</comment>
<gene>
    <name evidence="7" type="primary">ALIS3_0</name>
    <name evidence="7" type="ORF">CK203_085619</name>
</gene>
<dbReference type="InterPro" id="IPR005045">
    <property type="entry name" value="CDC50/LEM3_fam"/>
</dbReference>
<evidence type="ECO:0000256" key="5">
    <source>
        <dbReference type="ARBA" id="ARBA00023136"/>
    </source>
</evidence>
<keyword evidence="5" id="KW-0472">Membrane</keyword>
<accession>A0A438BWP0</accession>
<evidence type="ECO:0000256" key="1">
    <source>
        <dbReference type="ARBA" id="ARBA00004370"/>
    </source>
</evidence>
<feature type="compositionally biased region" description="Polar residues" evidence="6">
    <location>
        <begin position="21"/>
        <end position="32"/>
    </location>
</feature>
<comment type="subcellular location">
    <subcellularLocation>
        <location evidence="1">Membrane</location>
    </subcellularLocation>
</comment>
<comment type="similarity">
    <text evidence="2">Belongs to the CDC50/LEM3 family.</text>
</comment>
<feature type="region of interest" description="Disordered" evidence="6">
    <location>
        <begin position="7"/>
        <end position="32"/>
    </location>
</feature>
<evidence type="ECO:0000313" key="8">
    <source>
        <dbReference type="Proteomes" id="UP000288805"/>
    </source>
</evidence>
<evidence type="ECO:0000256" key="2">
    <source>
        <dbReference type="ARBA" id="ARBA00009457"/>
    </source>
</evidence>
<dbReference type="PANTHER" id="PTHR10926">
    <property type="entry name" value="CELL CYCLE CONTROL PROTEIN 50"/>
    <property type="match status" value="1"/>
</dbReference>
<dbReference type="GO" id="GO:0016020">
    <property type="term" value="C:membrane"/>
    <property type="evidence" value="ECO:0007669"/>
    <property type="project" value="UniProtKB-SubCell"/>
</dbReference>
<sequence>MCHLYVKSRSDKQLRSRASENDTSSCDPEDVTSNKSAIVPCGLIAWSLFNDTYGFSVNNTLLGSGGLIGGAKLNSSIPSCLTLYLFFVMHVTVESTSGSYCLDANCSTANFQKTIWEDRGSQWLEVIHYPIDMEVQIFITPAEYLPLGDPTFLSWNRNPAGHFNFN</sequence>
<evidence type="ECO:0000256" key="3">
    <source>
        <dbReference type="ARBA" id="ARBA00022692"/>
    </source>
</evidence>
<dbReference type="Pfam" id="PF03381">
    <property type="entry name" value="CDC50"/>
    <property type="match status" value="1"/>
</dbReference>
<proteinExistence type="inferred from homology"/>
<evidence type="ECO:0000313" key="7">
    <source>
        <dbReference type="EMBL" id="RVW15348.1"/>
    </source>
</evidence>
<keyword evidence="4" id="KW-1133">Transmembrane helix</keyword>